<evidence type="ECO:0000256" key="2">
    <source>
        <dbReference type="ARBA" id="ARBA00023134"/>
    </source>
</evidence>
<dbReference type="InterPro" id="IPR030381">
    <property type="entry name" value="G_DYNAMIN_dom"/>
</dbReference>
<dbReference type="GO" id="GO:0005525">
    <property type="term" value="F:GTP binding"/>
    <property type="evidence" value="ECO:0007669"/>
    <property type="project" value="InterPro"/>
</dbReference>
<dbReference type="EMBL" id="CAMGYJ010000011">
    <property type="protein sequence ID" value="CAI0556977.1"/>
    <property type="molecule type" value="Genomic_DNA"/>
</dbReference>
<keyword evidence="2" id="KW-0342">GTP-binding</keyword>
<sequence length="291" mass="32083">MAEEPASPSPAPPLGSSVIPVVNKLQDIFAQLGSQSSIELPQSSGKSSVLEALVGRDFLPRGNEICTRRPLVLQLVQTKKKGDGSEEEWGEFLHRPDKRFYDFSEIRSEIEAVTAREAGENKGVSDKQIRLKIFSPNVLDITLVDLPGITKVPVGDQPTDIESRIRTMIMSYIKKPSCLILAVTAANADLANSDALQVAGVADPDERCVIFVVKFNIYFPTQLDIMDRGTDARNLLLGKVIPLRLGYVGVVNRSQEVIMAEYGFLLLVYLQVEKVSTDIFFRDQCLDVSSV</sequence>
<dbReference type="GO" id="GO:0005874">
    <property type="term" value="C:microtubule"/>
    <property type="evidence" value="ECO:0007669"/>
    <property type="project" value="TreeGrafter"/>
</dbReference>
<dbReference type="InterPro" id="IPR022812">
    <property type="entry name" value="Dynamin"/>
</dbReference>
<dbReference type="Pfam" id="PF01031">
    <property type="entry name" value="Dynamin_M"/>
    <property type="match status" value="1"/>
</dbReference>
<dbReference type="SUPFAM" id="SSF52540">
    <property type="entry name" value="P-loop containing nucleoside triphosphate hydrolases"/>
    <property type="match status" value="1"/>
</dbReference>
<keyword evidence="1" id="KW-0547">Nucleotide-binding</keyword>
<dbReference type="PANTHER" id="PTHR11566">
    <property type="entry name" value="DYNAMIN"/>
    <property type="match status" value="1"/>
</dbReference>
<evidence type="ECO:0000313" key="4">
    <source>
        <dbReference type="EMBL" id="CAI0556977.1"/>
    </source>
</evidence>
<accession>A0AAV0RKN2</accession>
<dbReference type="InterPro" id="IPR001401">
    <property type="entry name" value="Dynamin_GTPase"/>
</dbReference>
<dbReference type="PROSITE" id="PS51718">
    <property type="entry name" value="G_DYNAMIN_2"/>
    <property type="match status" value="1"/>
</dbReference>
<dbReference type="GO" id="GO:0000266">
    <property type="term" value="P:mitochondrial fission"/>
    <property type="evidence" value="ECO:0007669"/>
    <property type="project" value="TreeGrafter"/>
</dbReference>
<dbReference type="Proteomes" id="UP001154282">
    <property type="component" value="Unassembled WGS sequence"/>
</dbReference>
<reference evidence="4" key="1">
    <citation type="submission" date="2022-08" db="EMBL/GenBank/DDBJ databases">
        <authorList>
            <person name="Gutierrez-Valencia J."/>
        </authorList>
    </citation>
    <scope>NUCLEOTIDE SEQUENCE</scope>
</reference>
<dbReference type="Pfam" id="PF00350">
    <property type="entry name" value="Dynamin_N"/>
    <property type="match status" value="1"/>
</dbReference>
<dbReference type="CDD" id="cd08771">
    <property type="entry name" value="DLP_1"/>
    <property type="match status" value="1"/>
</dbReference>
<dbReference type="GO" id="GO:0008017">
    <property type="term" value="F:microtubule binding"/>
    <property type="evidence" value="ECO:0007669"/>
    <property type="project" value="TreeGrafter"/>
</dbReference>
<dbReference type="InterPro" id="IPR045063">
    <property type="entry name" value="Dynamin_N"/>
</dbReference>
<dbReference type="InterPro" id="IPR000375">
    <property type="entry name" value="Dynamin_stalk"/>
</dbReference>
<evidence type="ECO:0000313" key="5">
    <source>
        <dbReference type="Proteomes" id="UP001154282"/>
    </source>
</evidence>
<organism evidence="4 5">
    <name type="scientific">Linum tenue</name>
    <dbReference type="NCBI Taxonomy" id="586396"/>
    <lineage>
        <taxon>Eukaryota</taxon>
        <taxon>Viridiplantae</taxon>
        <taxon>Streptophyta</taxon>
        <taxon>Embryophyta</taxon>
        <taxon>Tracheophyta</taxon>
        <taxon>Spermatophyta</taxon>
        <taxon>Magnoliopsida</taxon>
        <taxon>eudicotyledons</taxon>
        <taxon>Gunneridae</taxon>
        <taxon>Pentapetalae</taxon>
        <taxon>rosids</taxon>
        <taxon>fabids</taxon>
        <taxon>Malpighiales</taxon>
        <taxon>Linaceae</taxon>
        <taxon>Linum</taxon>
    </lineage>
</organism>
<name>A0AAV0RKN2_9ROSI</name>
<dbReference type="InterPro" id="IPR027417">
    <property type="entry name" value="P-loop_NTPase"/>
</dbReference>
<dbReference type="SMART" id="SM00053">
    <property type="entry name" value="DYNc"/>
    <property type="match status" value="1"/>
</dbReference>
<comment type="caution">
    <text evidence="4">The sequence shown here is derived from an EMBL/GenBank/DDBJ whole genome shotgun (WGS) entry which is preliminary data.</text>
</comment>
<evidence type="ECO:0000259" key="3">
    <source>
        <dbReference type="PROSITE" id="PS51718"/>
    </source>
</evidence>
<dbReference type="Gene3D" id="3.40.50.300">
    <property type="entry name" value="P-loop containing nucleotide triphosphate hydrolases"/>
    <property type="match status" value="1"/>
</dbReference>
<dbReference type="GO" id="GO:0005739">
    <property type="term" value="C:mitochondrion"/>
    <property type="evidence" value="ECO:0007669"/>
    <property type="project" value="TreeGrafter"/>
</dbReference>
<proteinExistence type="predicted"/>
<dbReference type="PRINTS" id="PR00195">
    <property type="entry name" value="DYNAMIN"/>
</dbReference>
<protein>
    <recommendedName>
        <fullName evidence="3">Dynamin-type G domain-containing protein</fullName>
    </recommendedName>
</protein>
<dbReference type="GO" id="GO:0005777">
    <property type="term" value="C:peroxisome"/>
    <property type="evidence" value="ECO:0007669"/>
    <property type="project" value="TreeGrafter"/>
</dbReference>
<feature type="domain" description="Dynamin-type G" evidence="3">
    <location>
        <begin position="30"/>
        <end position="291"/>
    </location>
</feature>
<dbReference type="GO" id="GO:0016020">
    <property type="term" value="C:membrane"/>
    <property type="evidence" value="ECO:0007669"/>
    <property type="project" value="TreeGrafter"/>
</dbReference>
<gene>
    <name evidence="4" type="ORF">LITE_LOCUS48168</name>
</gene>
<evidence type="ECO:0000256" key="1">
    <source>
        <dbReference type="ARBA" id="ARBA00022741"/>
    </source>
</evidence>
<dbReference type="GO" id="GO:0003924">
    <property type="term" value="F:GTPase activity"/>
    <property type="evidence" value="ECO:0007669"/>
    <property type="project" value="InterPro"/>
</dbReference>
<dbReference type="GO" id="GO:0016559">
    <property type="term" value="P:peroxisome fission"/>
    <property type="evidence" value="ECO:0007669"/>
    <property type="project" value="TreeGrafter"/>
</dbReference>
<dbReference type="AlphaFoldDB" id="A0AAV0RKN2"/>
<keyword evidence="5" id="KW-1185">Reference proteome</keyword>
<dbReference type="PANTHER" id="PTHR11566:SF21">
    <property type="entry name" value="DYNAMIN RELATED PROTEIN 1, ISOFORM A"/>
    <property type="match status" value="1"/>
</dbReference>